<gene>
    <name evidence="3" type="ORF">D9758_011228</name>
</gene>
<feature type="region of interest" description="Disordered" evidence="1">
    <location>
        <begin position="523"/>
        <end position="600"/>
    </location>
</feature>
<dbReference type="PANTHER" id="PTHR45737:SF6">
    <property type="entry name" value="VON WILLEBRAND FACTOR A DOMAIN-CONTAINING PROTEIN 5A"/>
    <property type="match status" value="1"/>
</dbReference>
<feature type="compositionally biased region" description="Polar residues" evidence="1">
    <location>
        <begin position="633"/>
        <end position="655"/>
    </location>
</feature>
<feature type="domain" description="VWFA" evidence="2">
    <location>
        <begin position="203"/>
        <end position="270"/>
    </location>
</feature>
<proteinExistence type="predicted"/>
<feature type="compositionally biased region" description="Low complexity" evidence="1">
    <location>
        <begin position="612"/>
        <end position="621"/>
    </location>
</feature>
<dbReference type="Gene3D" id="3.40.50.410">
    <property type="entry name" value="von Willebrand factor, type A domain"/>
    <property type="match status" value="1"/>
</dbReference>
<feature type="region of interest" description="Disordered" evidence="1">
    <location>
        <begin position="80"/>
        <end position="105"/>
    </location>
</feature>
<dbReference type="PANTHER" id="PTHR45737">
    <property type="entry name" value="VON WILLEBRAND FACTOR A DOMAIN-CONTAINING PROTEIN 5A"/>
    <property type="match status" value="1"/>
</dbReference>
<comment type="caution">
    <text evidence="3">The sequence shown here is derived from an EMBL/GenBank/DDBJ whole genome shotgun (WGS) entry which is preliminary data.</text>
</comment>
<keyword evidence="4" id="KW-1185">Reference proteome</keyword>
<feature type="compositionally biased region" description="Basic and acidic residues" evidence="1">
    <location>
        <begin position="545"/>
        <end position="556"/>
    </location>
</feature>
<sequence>MVSDDLFTISLGSIPAKQTVKTNLVYVVTLMNNDLADEIRFFLPMYVAERYGPPQAGLQGADTPSLGSRTRLRIQVDIQTSGQIQSISSPSHSSSDDDLSIERYPTHLSRPSRRRIKVKFRSSTFLDRDFILLVRAKGLDAPRCFAEIRNDSDSELLDQNQDRDRDRSRTRSRNGPQSSCTLAVQLTIVPKAVLPPIPSQEYIFLLDRSGSMAGKSIETAKRTLILLLKQLPSQGSFFNLFGFGSTVESYWNRSCSYAQGALEDIVTDISSITSLVQSKVSKSPLSSPLRVFTLGIGDGVSTDLCESVARAGNGVYLYAREPESILWKCARLFRAGRTPMVQNVTVDWGLPDTLLSHASRSPSVDFSDRYAQLRPDSIRLKPAPHIQQAPPTITTIHSGMRTDVYAILSLKTPHAPDYVVLRGQLDNDGSAFEHKVKIRGVELADSEHGAPLIHTLAAWKIIQSHQEGVAPLPQAYGVGHGGPIAEEDLRKAAIVRLGTTYQLASRFTSFVAVDNSLPLPSKRNNMFSARPQVGLYGPGDMDMDPGERRTKGDRTSRSSAAAQHPVDPMEHVPIPGSWPSDSEEDHINTRSDDDEAGTDYSTQTFTTLSSLVSRSDISSDWESSESEPDLSDTTNDQARSPSPNFGISSTGSTAPGETRNTRHDQAAAFTPTLITDLISLQTWDGSFRLDSSFTSLAPSAEGVGFRDLGVTDDVWATAVAVALMEKTLGDINPELLDDLLVKAMDFLRKVSNLEEVLKRAKEVVAR</sequence>
<dbReference type="EMBL" id="JAACJM010000058">
    <property type="protein sequence ID" value="KAF5354538.1"/>
    <property type="molecule type" value="Genomic_DNA"/>
</dbReference>
<reference evidence="3 4" key="1">
    <citation type="journal article" date="2020" name="ISME J.">
        <title>Uncovering the hidden diversity of litter-decomposition mechanisms in mushroom-forming fungi.</title>
        <authorList>
            <person name="Floudas D."/>
            <person name="Bentzer J."/>
            <person name="Ahren D."/>
            <person name="Johansson T."/>
            <person name="Persson P."/>
            <person name="Tunlid A."/>
        </authorList>
    </citation>
    <scope>NUCLEOTIDE SEQUENCE [LARGE SCALE GENOMIC DNA]</scope>
    <source>
        <strain evidence="3 4">CBS 291.85</strain>
    </source>
</reference>
<feature type="compositionally biased region" description="Low complexity" evidence="1">
    <location>
        <begin position="80"/>
        <end position="93"/>
    </location>
</feature>
<evidence type="ECO:0000313" key="3">
    <source>
        <dbReference type="EMBL" id="KAF5354538.1"/>
    </source>
</evidence>
<dbReference type="InterPro" id="IPR002035">
    <property type="entry name" value="VWF_A"/>
</dbReference>
<dbReference type="SUPFAM" id="SSF53300">
    <property type="entry name" value="vWA-like"/>
    <property type="match status" value="1"/>
</dbReference>
<evidence type="ECO:0000313" key="4">
    <source>
        <dbReference type="Proteomes" id="UP000559256"/>
    </source>
</evidence>
<feature type="region of interest" description="Disordered" evidence="1">
    <location>
        <begin position="156"/>
        <end position="178"/>
    </location>
</feature>
<feature type="compositionally biased region" description="Basic and acidic residues" evidence="1">
    <location>
        <begin position="160"/>
        <end position="169"/>
    </location>
</feature>
<dbReference type="Pfam" id="PF13768">
    <property type="entry name" value="VWA_3"/>
    <property type="match status" value="1"/>
</dbReference>
<evidence type="ECO:0000256" key="1">
    <source>
        <dbReference type="SAM" id="MobiDB-lite"/>
    </source>
</evidence>
<accession>A0A8H5FZN7</accession>
<organism evidence="3 4">
    <name type="scientific">Tetrapyrgos nigripes</name>
    <dbReference type="NCBI Taxonomy" id="182062"/>
    <lineage>
        <taxon>Eukaryota</taxon>
        <taxon>Fungi</taxon>
        <taxon>Dikarya</taxon>
        <taxon>Basidiomycota</taxon>
        <taxon>Agaricomycotina</taxon>
        <taxon>Agaricomycetes</taxon>
        <taxon>Agaricomycetidae</taxon>
        <taxon>Agaricales</taxon>
        <taxon>Marasmiineae</taxon>
        <taxon>Marasmiaceae</taxon>
        <taxon>Tetrapyrgos</taxon>
    </lineage>
</organism>
<dbReference type="AlphaFoldDB" id="A0A8H5FZN7"/>
<evidence type="ECO:0000259" key="2">
    <source>
        <dbReference type="Pfam" id="PF13768"/>
    </source>
</evidence>
<feature type="region of interest" description="Disordered" evidence="1">
    <location>
        <begin position="612"/>
        <end position="660"/>
    </location>
</feature>
<dbReference type="Proteomes" id="UP000559256">
    <property type="component" value="Unassembled WGS sequence"/>
</dbReference>
<dbReference type="OrthoDB" id="1729737at2759"/>
<name>A0A8H5FZN7_9AGAR</name>
<protein>
    <recommendedName>
        <fullName evidence="2">VWFA domain-containing protein</fullName>
    </recommendedName>
</protein>
<dbReference type="InterPro" id="IPR036465">
    <property type="entry name" value="vWFA_dom_sf"/>
</dbReference>